<dbReference type="GO" id="GO:0008353">
    <property type="term" value="F:RNA polymerase II CTD heptapeptide repeat kinase activity"/>
    <property type="evidence" value="ECO:0007669"/>
    <property type="project" value="TreeGrafter"/>
</dbReference>
<dbReference type="GO" id="GO:0005634">
    <property type="term" value="C:nucleus"/>
    <property type="evidence" value="ECO:0007669"/>
    <property type="project" value="UniProtKB-SubCell"/>
</dbReference>
<gene>
    <name evidence="8" type="ORF">HICCMSTLAB_LOCUS6302</name>
</gene>
<keyword evidence="3" id="KW-0808">Transferase</keyword>
<dbReference type="PANTHER" id="PTHR24056">
    <property type="entry name" value="CELL DIVISION PROTEIN KINASE"/>
    <property type="match status" value="1"/>
</dbReference>
<evidence type="ECO:0000256" key="2">
    <source>
        <dbReference type="ARBA" id="ARBA00022527"/>
    </source>
</evidence>
<organism evidence="8 9">
    <name type="scientific">Cotesia congregata</name>
    <name type="common">Parasitoid wasp</name>
    <name type="synonym">Apanteles congregatus</name>
    <dbReference type="NCBI Taxonomy" id="51543"/>
    <lineage>
        <taxon>Eukaryota</taxon>
        <taxon>Metazoa</taxon>
        <taxon>Ecdysozoa</taxon>
        <taxon>Arthropoda</taxon>
        <taxon>Hexapoda</taxon>
        <taxon>Insecta</taxon>
        <taxon>Pterygota</taxon>
        <taxon>Neoptera</taxon>
        <taxon>Endopterygota</taxon>
        <taxon>Hymenoptera</taxon>
        <taxon>Apocrita</taxon>
        <taxon>Ichneumonoidea</taxon>
        <taxon>Braconidae</taxon>
        <taxon>Microgastrinae</taxon>
        <taxon>Cotesia</taxon>
    </lineage>
</organism>
<keyword evidence="6" id="KW-0067">ATP-binding</keyword>
<comment type="subcellular location">
    <subcellularLocation>
        <location evidence="1">Nucleus</location>
    </subcellularLocation>
</comment>
<keyword evidence="2" id="KW-0723">Serine/threonine-protein kinase</keyword>
<keyword evidence="5 8" id="KW-0418">Kinase</keyword>
<evidence type="ECO:0000256" key="3">
    <source>
        <dbReference type="ARBA" id="ARBA00022679"/>
    </source>
</evidence>
<dbReference type="Pfam" id="PF00069">
    <property type="entry name" value="Pkinase"/>
    <property type="match status" value="1"/>
</dbReference>
<dbReference type="PANTHER" id="PTHR24056:SF233">
    <property type="entry name" value="CYCLIN-DEPENDENT KINASE 9"/>
    <property type="match status" value="1"/>
</dbReference>
<accession>A0A8J2MHM6</accession>
<name>A0A8J2MHM6_COTCN</name>
<dbReference type="AlphaFoldDB" id="A0A8J2MHM6"/>
<proteinExistence type="predicted"/>
<feature type="domain" description="Protein kinase" evidence="7">
    <location>
        <begin position="1"/>
        <end position="146"/>
    </location>
</feature>
<evidence type="ECO:0000259" key="7">
    <source>
        <dbReference type="PROSITE" id="PS50011"/>
    </source>
</evidence>
<reference evidence="8" key="1">
    <citation type="submission" date="2021-04" db="EMBL/GenBank/DDBJ databases">
        <authorList>
            <person name="Chebbi M.A.C M."/>
        </authorList>
    </citation>
    <scope>NUCLEOTIDE SEQUENCE</scope>
</reference>
<dbReference type="InterPro" id="IPR011009">
    <property type="entry name" value="Kinase-like_dom_sf"/>
</dbReference>
<dbReference type="InterPro" id="IPR000719">
    <property type="entry name" value="Prot_kinase_dom"/>
</dbReference>
<dbReference type="Proteomes" id="UP000786811">
    <property type="component" value="Unassembled WGS sequence"/>
</dbReference>
<dbReference type="InterPro" id="IPR050108">
    <property type="entry name" value="CDK"/>
</dbReference>
<evidence type="ECO:0000256" key="1">
    <source>
        <dbReference type="ARBA" id="ARBA00004123"/>
    </source>
</evidence>
<dbReference type="PROSITE" id="PS50011">
    <property type="entry name" value="PROTEIN_KINASE_DOM"/>
    <property type="match status" value="1"/>
</dbReference>
<keyword evidence="4" id="KW-0547">Nucleotide-binding</keyword>
<protein>
    <submittedName>
        <fullName evidence="8">Similar to cdk9: Cyclin-dependent kinase 9 (Xenopus tropicalis)</fullName>
    </submittedName>
</protein>
<evidence type="ECO:0000256" key="5">
    <source>
        <dbReference type="ARBA" id="ARBA00022777"/>
    </source>
</evidence>
<evidence type="ECO:0000313" key="8">
    <source>
        <dbReference type="EMBL" id="CAG5092670.1"/>
    </source>
</evidence>
<dbReference type="OrthoDB" id="204883at2759"/>
<sequence>MIFFDELMKYLYTWVIDCNPINFHNAPLNSKPKNNYTLLRLNSQRTCKGRTRDFAISPIATRAFSARKSGQANRFTNRVVTLWYRPPELLLGDRNYGPSIDLWGAGCILAEMWIRSPIFQGATEQKQLTLISQLCGSITPEVWPNN</sequence>
<dbReference type="SUPFAM" id="SSF56112">
    <property type="entry name" value="Protein kinase-like (PK-like)"/>
    <property type="match status" value="1"/>
</dbReference>
<dbReference type="EMBL" id="CAJNRD030001120">
    <property type="protein sequence ID" value="CAG5092670.1"/>
    <property type="molecule type" value="Genomic_DNA"/>
</dbReference>
<evidence type="ECO:0000256" key="6">
    <source>
        <dbReference type="ARBA" id="ARBA00022840"/>
    </source>
</evidence>
<evidence type="ECO:0000256" key="4">
    <source>
        <dbReference type="ARBA" id="ARBA00022741"/>
    </source>
</evidence>
<dbReference type="GO" id="GO:0005524">
    <property type="term" value="F:ATP binding"/>
    <property type="evidence" value="ECO:0007669"/>
    <property type="project" value="UniProtKB-KW"/>
</dbReference>
<dbReference type="Gene3D" id="1.10.510.10">
    <property type="entry name" value="Transferase(Phosphotransferase) domain 1"/>
    <property type="match status" value="1"/>
</dbReference>
<comment type="caution">
    <text evidence="8">The sequence shown here is derived from an EMBL/GenBank/DDBJ whole genome shotgun (WGS) entry which is preliminary data.</text>
</comment>
<keyword evidence="9" id="KW-1185">Reference proteome</keyword>
<dbReference type="GO" id="GO:0004693">
    <property type="term" value="F:cyclin-dependent protein serine/threonine kinase activity"/>
    <property type="evidence" value="ECO:0007669"/>
    <property type="project" value="TreeGrafter"/>
</dbReference>
<evidence type="ECO:0000313" key="9">
    <source>
        <dbReference type="Proteomes" id="UP000786811"/>
    </source>
</evidence>